<keyword evidence="2" id="KW-1003">Cell membrane</keyword>
<keyword evidence="3 9" id="KW-0808">Transferase</keyword>
<dbReference type="GO" id="GO:0016758">
    <property type="term" value="F:hexosyltransferase activity"/>
    <property type="evidence" value="ECO:0007669"/>
    <property type="project" value="InterPro"/>
</dbReference>
<keyword evidence="6 8" id="KW-0472">Membrane</keyword>
<protein>
    <submittedName>
        <fullName evidence="9">Alpha-1,2-mannosyltransferase</fullName>
    </submittedName>
</protein>
<dbReference type="EMBL" id="PDJC01000001">
    <property type="protein sequence ID" value="PFG15691.1"/>
    <property type="molecule type" value="Genomic_DNA"/>
</dbReference>
<feature type="transmembrane region" description="Helical" evidence="8">
    <location>
        <begin position="172"/>
        <end position="192"/>
    </location>
</feature>
<evidence type="ECO:0000256" key="8">
    <source>
        <dbReference type="SAM" id="Phobius"/>
    </source>
</evidence>
<feature type="transmembrane region" description="Helical" evidence="8">
    <location>
        <begin position="91"/>
        <end position="109"/>
    </location>
</feature>
<dbReference type="OrthoDB" id="9774600at2"/>
<name>A0A2A9CNB9_9ACTN</name>
<comment type="caution">
    <text evidence="9">The sequence shown here is derived from an EMBL/GenBank/DDBJ whole genome shotgun (WGS) entry which is preliminary data.</text>
</comment>
<comment type="subcellular location">
    <subcellularLocation>
        <location evidence="1">Cell membrane</location>
        <topology evidence="1">Multi-pass membrane protein</topology>
    </subcellularLocation>
</comment>
<organism evidence="9 10">
    <name type="scientific">Propionicimonas paludicola</name>
    <dbReference type="NCBI Taxonomy" id="185243"/>
    <lineage>
        <taxon>Bacteria</taxon>
        <taxon>Bacillati</taxon>
        <taxon>Actinomycetota</taxon>
        <taxon>Actinomycetes</taxon>
        <taxon>Propionibacteriales</taxon>
        <taxon>Nocardioidaceae</taxon>
        <taxon>Propionicimonas</taxon>
    </lineage>
</organism>
<dbReference type="Pfam" id="PF09594">
    <property type="entry name" value="GT87"/>
    <property type="match status" value="1"/>
</dbReference>
<evidence type="ECO:0000256" key="7">
    <source>
        <dbReference type="ARBA" id="ARBA00024033"/>
    </source>
</evidence>
<evidence type="ECO:0000256" key="3">
    <source>
        <dbReference type="ARBA" id="ARBA00022679"/>
    </source>
</evidence>
<feature type="transmembrane region" description="Helical" evidence="8">
    <location>
        <begin position="328"/>
        <end position="349"/>
    </location>
</feature>
<feature type="transmembrane region" description="Helical" evidence="8">
    <location>
        <begin position="290"/>
        <end position="316"/>
    </location>
</feature>
<keyword evidence="5 8" id="KW-1133">Transmembrane helix</keyword>
<sequence>MTARTRRALLWLGAGAFLLAAVLLWFLPPGRLQVERLDFSVYWGAVNSMLGGHGLYEYSIVSDGQVMPFVYPPFAAILMVPAALIDVERATALWTLVQLPATIVLAWLVMRAHPADRQWSSIGLASRSLLVWLGLVLSHSVSFGIGLGQVSLLLVAVIALDLVVVPARWRGILVGLAAAVKLTPAAFVLYLLVTRQWRAALRAVLAFVAAGAISWLILPAQSWQYWTQIIFQSDRIGTLSWLRNKSLLGFLAHWGIGGDWQRALWLIGCVVIVAVGSHQAWRLFRRGDEFAAVVVFGLIAGVISPITWGHHLVWLVLAGLYLALARPVWARVLGVGLVLACSMVSPLWAPDLSPAMWLRVAASLPLVICVVVICLGLPRRSPDDLRAEAPA</sequence>
<evidence type="ECO:0000256" key="6">
    <source>
        <dbReference type="ARBA" id="ARBA00023136"/>
    </source>
</evidence>
<keyword evidence="9" id="KW-0328">Glycosyltransferase</keyword>
<dbReference type="GO" id="GO:0005886">
    <property type="term" value="C:plasma membrane"/>
    <property type="evidence" value="ECO:0007669"/>
    <property type="project" value="UniProtKB-SubCell"/>
</dbReference>
<proteinExistence type="inferred from homology"/>
<evidence type="ECO:0000256" key="5">
    <source>
        <dbReference type="ARBA" id="ARBA00022989"/>
    </source>
</evidence>
<feature type="transmembrane region" description="Helical" evidence="8">
    <location>
        <begin position="355"/>
        <end position="377"/>
    </location>
</feature>
<reference evidence="9 10" key="1">
    <citation type="submission" date="2017-10" db="EMBL/GenBank/DDBJ databases">
        <title>Sequencing the genomes of 1000 actinobacteria strains.</title>
        <authorList>
            <person name="Klenk H.-P."/>
        </authorList>
    </citation>
    <scope>NUCLEOTIDE SEQUENCE [LARGE SCALE GENOMIC DNA]</scope>
    <source>
        <strain evidence="9 10">DSM 15597</strain>
    </source>
</reference>
<evidence type="ECO:0000256" key="1">
    <source>
        <dbReference type="ARBA" id="ARBA00004651"/>
    </source>
</evidence>
<dbReference type="AlphaFoldDB" id="A0A2A9CNB9"/>
<accession>A0A2A9CNB9</accession>
<feature type="transmembrane region" description="Helical" evidence="8">
    <location>
        <begin position="9"/>
        <end position="27"/>
    </location>
</feature>
<gene>
    <name evidence="9" type="ORF">ATK74_0211</name>
</gene>
<feature type="transmembrane region" description="Helical" evidence="8">
    <location>
        <begin position="39"/>
        <end position="56"/>
    </location>
</feature>
<keyword evidence="10" id="KW-1185">Reference proteome</keyword>
<feature type="transmembrane region" description="Helical" evidence="8">
    <location>
        <begin position="263"/>
        <end position="284"/>
    </location>
</feature>
<feature type="transmembrane region" description="Helical" evidence="8">
    <location>
        <begin position="129"/>
        <end position="160"/>
    </location>
</feature>
<feature type="transmembrane region" description="Helical" evidence="8">
    <location>
        <begin position="68"/>
        <end position="85"/>
    </location>
</feature>
<dbReference type="Proteomes" id="UP000226079">
    <property type="component" value="Unassembled WGS sequence"/>
</dbReference>
<evidence type="ECO:0000313" key="9">
    <source>
        <dbReference type="EMBL" id="PFG15691.1"/>
    </source>
</evidence>
<keyword evidence="4 8" id="KW-0812">Transmembrane</keyword>
<dbReference type="RefSeq" id="WP_098459301.1">
    <property type="nucleotide sequence ID" value="NZ_PDJC01000001.1"/>
</dbReference>
<dbReference type="InterPro" id="IPR018584">
    <property type="entry name" value="GT87"/>
</dbReference>
<comment type="similarity">
    <text evidence="7">Belongs to the glycosyltransferase 87 family.</text>
</comment>
<evidence type="ECO:0000256" key="4">
    <source>
        <dbReference type="ARBA" id="ARBA00022692"/>
    </source>
</evidence>
<evidence type="ECO:0000256" key="2">
    <source>
        <dbReference type="ARBA" id="ARBA00022475"/>
    </source>
</evidence>
<feature type="transmembrane region" description="Helical" evidence="8">
    <location>
        <begin position="199"/>
        <end position="217"/>
    </location>
</feature>
<evidence type="ECO:0000313" key="10">
    <source>
        <dbReference type="Proteomes" id="UP000226079"/>
    </source>
</evidence>